<reference evidence="1 2" key="1">
    <citation type="journal article" date="2022" name="New Phytol.">
        <title>Ecological generalism drives hyperdiversity of secondary metabolite gene clusters in xylarialean endophytes.</title>
        <authorList>
            <person name="Franco M.E.E."/>
            <person name="Wisecaver J.H."/>
            <person name="Arnold A.E."/>
            <person name="Ju Y.M."/>
            <person name="Slot J.C."/>
            <person name="Ahrendt S."/>
            <person name="Moore L.P."/>
            <person name="Eastman K.E."/>
            <person name="Scott K."/>
            <person name="Konkel Z."/>
            <person name="Mondo S.J."/>
            <person name="Kuo A."/>
            <person name="Hayes R.D."/>
            <person name="Haridas S."/>
            <person name="Andreopoulos B."/>
            <person name="Riley R."/>
            <person name="LaButti K."/>
            <person name="Pangilinan J."/>
            <person name="Lipzen A."/>
            <person name="Amirebrahimi M."/>
            <person name="Yan J."/>
            <person name="Adam C."/>
            <person name="Keymanesh K."/>
            <person name="Ng V."/>
            <person name="Louie K."/>
            <person name="Northen T."/>
            <person name="Drula E."/>
            <person name="Henrissat B."/>
            <person name="Hsieh H.M."/>
            <person name="Youens-Clark K."/>
            <person name="Lutzoni F."/>
            <person name="Miadlikowska J."/>
            <person name="Eastwood D.C."/>
            <person name="Hamelin R.C."/>
            <person name="Grigoriev I.V."/>
            <person name="U'Ren J.M."/>
        </authorList>
    </citation>
    <scope>NUCLEOTIDE SEQUENCE [LARGE SCALE GENOMIC DNA]</scope>
    <source>
        <strain evidence="1 2">ER1909</strain>
    </source>
</reference>
<gene>
    <name evidence="1" type="ORF">F4821DRAFT_22379</name>
</gene>
<protein>
    <submittedName>
        <fullName evidence="1">Uncharacterized protein</fullName>
    </submittedName>
</protein>
<comment type="caution">
    <text evidence="1">The sequence shown here is derived from an EMBL/GenBank/DDBJ whole genome shotgun (WGS) entry which is preliminary data.</text>
</comment>
<dbReference type="EMBL" id="MU394290">
    <property type="protein sequence ID" value="KAI6090684.1"/>
    <property type="molecule type" value="Genomic_DNA"/>
</dbReference>
<keyword evidence="2" id="KW-1185">Reference proteome</keyword>
<sequence>MPTGGSFIWSLVACVGALGLIPQLGSQALPYLPSDGLAGLLADALNYALNIALALGTPYLAWHVGAVQGPVRIASQVVSNLVLGALIIQNVVAAAGAVYLPSGTLKGTLLWGALVNWWFLGIMLLPRSYLENGYWWFRIALAFKLSDVLLSGI</sequence>
<proteinExistence type="predicted"/>
<evidence type="ECO:0000313" key="1">
    <source>
        <dbReference type="EMBL" id="KAI6090684.1"/>
    </source>
</evidence>
<name>A0ACC0DDC2_9PEZI</name>
<accession>A0ACC0DDC2</accession>
<organism evidence="1 2">
    <name type="scientific">Hypoxylon rubiginosum</name>
    <dbReference type="NCBI Taxonomy" id="110542"/>
    <lineage>
        <taxon>Eukaryota</taxon>
        <taxon>Fungi</taxon>
        <taxon>Dikarya</taxon>
        <taxon>Ascomycota</taxon>
        <taxon>Pezizomycotina</taxon>
        <taxon>Sordariomycetes</taxon>
        <taxon>Xylariomycetidae</taxon>
        <taxon>Xylariales</taxon>
        <taxon>Hypoxylaceae</taxon>
        <taxon>Hypoxylon</taxon>
    </lineage>
</organism>
<dbReference type="Proteomes" id="UP001497680">
    <property type="component" value="Unassembled WGS sequence"/>
</dbReference>
<evidence type="ECO:0000313" key="2">
    <source>
        <dbReference type="Proteomes" id="UP001497680"/>
    </source>
</evidence>